<protein>
    <recommendedName>
        <fullName evidence="4">Cox cluster protein</fullName>
    </recommendedName>
</protein>
<proteinExistence type="predicted"/>
<keyword evidence="1" id="KW-0472">Membrane</keyword>
<keyword evidence="1" id="KW-1133">Transmembrane helix</keyword>
<reference evidence="2 3" key="1">
    <citation type="journal article" date="2019" name="Int. J. Syst. Evol. Microbiol.">
        <title>The Global Catalogue of Microorganisms (GCM) 10K type strain sequencing project: providing services to taxonomists for standard genome sequencing and annotation.</title>
        <authorList>
            <consortium name="The Broad Institute Genomics Platform"/>
            <consortium name="The Broad Institute Genome Sequencing Center for Infectious Disease"/>
            <person name="Wu L."/>
            <person name="Ma J."/>
        </authorList>
    </citation>
    <scope>NUCLEOTIDE SEQUENCE [LARGE SCALE GENOMIC DNA]</scope>
    <source>
        <strain evidence="2 3">CGMCC 1.12543</strain>
    </source>
</reference>
<gene>
    <name evidence="2" type="ORF">ACFPYI_03820</name>
</gene>
<evidence type="ECO:0000256" key="1">
    <source>
        <dbReference type="SAM" id="Phobius"/>
    </source>
</evidence>
<accession>A0ABD5RIT1</accession>
<sequence>MASDYGRRNRSTPLGIYLVGGLAILGGVEGILGGLGQIGSIVGIPFGVVSIVLGVAGVLVGLGLLTRSRTAYTVALLVFGLRALAALVTFDVVGLLIAVVVVGYLLSKSAYFH</sequence>
<dbReference type="RefSeq" id="WP_247419608.1">
    <property type="nucleotide sequence ID" value="NZ_JALLGW010000002.1"/>
</dbReference>
<dbReference type="Proteomes" id="UP001596099">
    <property type="component" value="Unassembled WGS sequence"/>
</dbReference>
<name>A0ABD5RIT1_9EURY</name>
<keyword evidence="3" id="KW-1185">Reference proteome</keyword>
<organism evidence="2 3">
    <name type="scientific">Halomarina salina</name>
    <dbReference type="NCBI Taxonomy" id="1872699"/>
    <lineage>
        <taxon>Archaea</taxon>
        <taxon>Methanobacteriati</taxon>
        <taxon>Methanobacteriota</taxon>
        <taxon>Stenosarchaea group</taxon>
        <taxon>Halobacteria</taxon>
        <taxon>Halobacteriales</taxon>
        <taxon>Natronomonadaceae</taxon>
        <taxon>Halomarina</taxon>
    </lineage>
</organism>
<feature type="transmembrane region" description="Helical" evidence="1">
    <location>
        <begin position="38"/>
        <end position="62"/>
    </location>
</feature>
<evidence type="ECO:0008006" key="4">
    <source>
        <dbReference type="Google" id="ProtNLM"/>
    </source>
</evidence>
<evidence type="ECO:0000313" key="2">
    <source>
        <dbReference type="EMBL" id="MFC5970449.1"/>
    </source>
</evidence>
<feature type="transmembrane region" description="Helical" evidence="1">
    <location>
        <begin position="12"/>
        <end position="32"/>
    </location>
</feature>
<feature type="transmembrane region" description="Helical" evidence="1">
    <location>
        <begin position="74"/>
        <end position="106"/>
    </location>
</feature>
<dbReference type="EMBL" id="JBHSQH010000001">
    <property type="protein sequence ID" value="MFC5970449.1"/>
    <property type="molecule type" value="Genomic_DNA"/>
</dbReference>
<comment type="caution">
    <text evidence="2">The sequence shown here is derived from an EMBL/GenBank/DDBJ whole genome shotgun (WGS) entry which is preliminary data.</text>
</comment>
<evidence type="ECO:0000313" key="3">
    <source>
        <dbReference type="Proteomes" id="UP001596099"/>
    </source>
</evidence>
<dbReference type="AlphaFoldDB" id="A0ABD5RIT1"/>
<keyword evidence="1" id="KW-0812">Transmembrane</keyword>